<reference evidence="4 5" key="1">
    <citation type="journal article" date="2016" name="Nat. Commun.">
        <title>Ectomycorrhizal ecology is imprinted in the genome of the dominant symbiotic fungus Cenococcum geophilum.</title>
        <authorList>
            <consortium name="DOE Joint Genome Institute"/>
            <person name="Peter M."/>
            <person name="Kohler A."/>
            <person name="Ohm R.A."/>
            <person name="Kuo A."/>
            <person name="Krutzmann J."/>
            <person name="Morin E."/>
            <person name="Arend M."/>
            <person name="Barry K.W."/>
            <person name="Binder M."/>
            <person name="Choi C."/>
            <person name="Clum A."/>
            <person name="Copeland A."/>
            <person name="Grisel N."/>
            <person name="Haridas S."/>
            <person name="Kipfer T."/>
            <person name="LaButti K."/>
            <person name="Lindquist E."/>
            <person name="Lipzen A."/>
            <person name="Maire R."/>
            <person name="Meier B."/>
            <person name="Mihaltcheva S."/>
            <person name="Molinier V."/>
            <person name="Murat C."/>
            <person name="Poggeler S."/>
            <person name="Quandt C.A."/>
            <person name="Sperisen C."/>
            <person name="Tritt A."/>
            <person name="Tisserant E."/>
            <person name="Crous P.W."/>
            <person name="Henrissat B."/>
            <person name="Nehls U."/>
            <person name="Egli S."/>
            <person name="Spatafora J.W."/>
            <person name="Grigoriev I.V."/>
            <person name="Martin F.M."/>
        </authorList>
    </citation>
    <scope>NUCLEOTIDE SEQUENCE [LARGE SCALE GENOMIC DNA]</scope>
    <source>
        <strain evidence="4 5">CBS 459.81</strain>
    </source>
</reference>
<organism evidence="4 5">
    <name type="scientific">Lepidopterella palustris CBS 459.81</name>
    <dbReference type="NCBI Taxonomy" id="1314670"/>
    <lineage>
        <taxon>Eukaryota</taxon>
        <taxon>Fungi</taxon>
        <taxon>Dikarya</taxon>
        <taxon>Ascomycota</taxon>
        <taxon>Pezizomycotina</taxon>
        <taxon>Dothideomycetes</taxon>
        <taxon>Pleosporomycetidae</taxon>
        <taxon>Mytilinidiales</taxon>
        <taxon>Argynnaceae</taxon>
        <taxon>Lepidopterella</taxon>
    </lineage>
</organism>
<accession>A0A8E2E5J0</accession>
<dbReference type="InterPro" id="IPR039298">
    <property type="entry name" value="ACOT13"/>
</dbReference>
<evidence type="ECO:0000256" key="1">
    <source>
        <dbReference type="ARBA" id="ARBA00008324"/>
    </source>
</evidence>
<dbReference type="EMBL" id="KV745112">
    <property type="protein sequence ID" value="OCK77640.1"/>
    <property type="molecule type" value="Genomic_DNA"/>
</dbReference>
<dbReference type="Pfam" id="PF03061">
    <property type="entry name" value="4HBT"/>
    <property type="match status" value="1"/>
</dbReference>
<dbReference type="Proteomes" id="UP000250266">
    <property type="component" value="Unassembled WGS sequence"/>
</dbReference>
<keyword evidence="5" id="KW-1185">Reference proteome</keyword>
<dbReference type="AlphaFoldDB" id="A0A8E2E5J0"/>
<dbReference type="InterPro" id="IPR003736">
    <property type="entry name" value="PAAI_dom"/>
</dbReference>
<dbReference type="GO" id="GO:0047617">
    <property type="term" value="F:fatty acyl-CoA hydrolase activity"/>
    <property type="evidence" value="ECO:0007669"/>
    <property type="project" value="InterPro"/>
</dbReference>
<dbReference type="SUPFAM" id="SSF54637">
    <property type="entry name" value="Thioesterase/thiol ester dehydrase-isomerase"/>
    <property type="match status" value="1"/>
</dbReference>
<dbReference type="OrthoDB" id="2831072at2759"/>
<evidence type="ECO:0000256" key="2">
    <source>
        <dbReference type="ARBA" id="ARBA00022801"/>
    </source>
</evidence>
<proteinExistence type="inferred from homology"/>
<sequence>MGKNPAAVDLSHSPFERASAFFKIASHEDYDGHDAILAHTMTLTSATFQPTASHPYHATTSFTMTVPRQLCNLSGNLHGGAVALIFDICTSVTISVAASPGFWDSGHVSRTLNCTYLRPAKLGMKVVIESEVVHLGRRMGVVRGAIRGAEGEEGEGKVFYVCEHGKAALDGERL</sequence>
<feature type="domain" description="Thioesterase" evidence="3">
    <location>
        <begin position="75"/>
        <end position="153"/>
    </location>
</feature>
<dbReference type="InterPro" id="IPR006683">
    <property type="entry name" value="Thioestr_dom"/>
</dbReference>
<dbReference type="PANTHER" id="PTHR21660">
    <property type="entry name" value="THIOESTERASE SUPERFAMILY MEMBER-RELATED"/>
    <property type="match status" value="1"/>
</dbReference>
<evidence type="ECO:0000259" key="3">
    <source>
        <dbReference type="Pfam" id="PF03061"/>
    </source>
</evidence>
<dbReference type="CDD" id="cd03443">
    <property type="entry name" value="PaaI_thioesterase"/>
    <property type="match status" value="1"/>
</dbReference>
<keyword evidence="2" id="KW-0378">Hydrolase</keyword>
<gene>
    <name evidence="4" type="ORF">K432DRAFT_358252</name>
</gene>
<name>A0A8E2E5J0_9PEZI</name>
<dbReference type="InterPro" id="IPR029069">
    <property type="entry name" value="HotDog_dom_sf"/>
</dbReference>
<comment type="similarity">
    <text evidence="1">Belongs to the thioesterase PaaI family.</text>
</comment>
<dbReference type="PANTHER" id="PTHR21660:SF1">
    <property type="entry name" value="ACYL-COENZYME A THIOESTERASE 13"/>
    <property type="match status" value="1"/>
</dbReference>
<protein>
    <recommendedName>
        <fullName evidence="3">Thioesterase domain-containing protein</fullName>
    </recommendedName>
</protein>
<evidence type="ECO:0000313" key="4">
    <source>
        <dbReference type="EMBL" id="OCK77640.1"/>
    </source>
</evidence>
<evidence type="ECO:0000313" key="5">
    <source>
        <dbReference type="Proteomes" id="UP000250266"/>
    </source>
</evidence>
<dbReference type="Gene3D" id="3.10.129.10">
    <property type="entry name" value="Hotdog Thioesterase"/>
    <property type="match status" value="1"/>
</dbReference>
<dbReference type="NCBIfam" id="TIGR00369">
    <property type="entry name" value="unchar_dom_1"/>
    <property type="match status" value="1"/>
</dbReference>